<feature type="compositionally biased region" description="Polar residues" evidence="2">
    <location>
        <begin position="1264"/>
        <end position="1280"/>
    </location>
</feature>
<protein>
    <submittedName>
        <fullName evidence="5">EPS15</fullName>
    </submittedName>
</protein>
<dbReference type="PANTHER" id="PTHR11216">
    <property type="entry name" value="EH DOMAIN"/>
    <property type="match status" value="1"/>
</dbReference>
<feature type="compositionally biased region" description="Polar residues" evidence="2">
    <location>
        <begin position="1682"/>
        <end position="1691"/>
    </location>
</feature>
<dbReference type="EMBL" id="CACVKT020007420">
    <property type="protein sequence ID" value="CAC5407567.1"/>
    <property type="molecule type" value="Genomic_DNA"/>
</dbReference>
<feature type="compositionally biased region" description="Basic and acidic residues" evidence="2">
    <location>
        <begin position="516"/>
        <end position="532"/>
    </location>
</feature>
<feature type="compositionally biased region" description="Basic and acidic residues" evidence="2">
    <location>
        <begin position="1706"/>
        <end position="1731"/>
    </location>
</feature>
<reference evidence="5 6" key="1">
    <citation type="submission" date="2020-06" db="EMBL/GenBank/DDBJ databases">
        <authorList>
            <person name="Li R."/>
            <person name="Bekaert M."/>
        </authorList>
    </citation>
    <scope>NUCLEOTIDE SEQUENCE [LARGE SCALE GENOMIC DNA]</scope>
    <source>
        <strain evidence="6">wild</strain>
    </source>
</reference>
<dbReference type="PROSITE" id="PS00018">
    <property type="entry name" value="EF_HAND_1"/>
    <property type="match status" value="2"/>
</dbReference>
<feature type="domain" description="EF-hand" evidence="4">
    <location>
        <begin position="149"/>
        <end position="184"/>
    </location>
</feature>
<dbReference type="InterPro" id="IPR018247">
    <property type="entry name" value="EF_Hand_1_Ca_BS"/>
</dbReference>
<feature type="region of interest" description="Disordered" evidence="2">
    <location>
        <begin position="1338"/>
        <end position="1399"/>
    </location>
</feature>
<dbReference type="Pfam" id="PF12763">
    <property type="entry name" value="EH"/>
    <property type="match status" value="2"/>
</dbReference>
<dbReference type="OrthoDB" id="524326at2759"/>
<feature type="region of interest" description="Disordered" evidence="2">
    <location>
        <begin position="330"/>
        <end position="371"/>
    </location>
</feature>
<dbReference type="GO" id="GO:0005737">
    <property type="term" value="C:cytoplasm"/>
    <property type="evidence" value="ECO:0007669"/>
    <property type="project" value="TreeGrafter"/>
</dbReference>
<feature type="region of interest" description="Disordered" evidence="2">
    <location>
        <begin position="1749"/>
        <end position="1808"/>
    </location>
</feature>
<feature type="compositionally biased region" description="Polar residues" evidence="2">
    <location>
        <begin position="1562"/>
        <end position="1576"/>
    </location>
</feature>
<feature type="compositionally biased region" description="Basic and acidic residues" evidence="2">
    <location>
        <begin position="1549"/>
        <end position="1561"/>
    </location>
</feature>
<feature type="domain" description="EH" evidence="3">
    <location>
        <begin position="18"/>
        <end position="106"/>
    </location>
</feature>
<dbReference type="CDD" id="cd00052">
    <property type="entry name" value="EH"/>
    <property type="match status" value="2"/>
</dbReference>
<evidence type="ECO:0000313" key="5">
    <source>
        <dbReference type="EMBL" id="CAC5407567.1"/>
    </source>
</evidence>
<dbReference type="GO" id="GO:0006897">
    <property type="term" value="P:endocytosis"/>
    <property type="evidence" value="ECO:0007669"/>
    <property type="project" value="TreeGrafter"/>
</dbReference>
<feature type="domain" description="EH" evidence="3">
    <location>
        <begin position="116"/>
        <end position="210"/>
    </location>
</feature>
<dbReference type="PROSITE" id="PS50222">
    <property type="entry name" value="EF_HAND_2"/>
    <property type="match status" value="1"/>
</dbReference>
<evidence type="ECO:0000259" key="3">
    <source>
        <dbReference type="PROSITE" id="PS50031"/>
    </source>
</evidence>
<feature type="compositionally biased region" description="Polar residues" evidence="2">
    <location>
        <begin position="1108"/>
        <end position="1122"/>
    </location>
</feature>
<organism evidence="5 6">
    <name type="scientific">Mytilus coruscus</name>
    <name type="common">Sea mussel</name>
    <dbReference type="NCBI Taxonomy" id="42192"/>
    <lineage>
        <taxon>Eukaryota</taxon>
        <taxon>Metazoa</taxon>
        <taxon>Spiralia</taxon>
        <taxon>Lophotrochozoa</taxon>
        <taxon>Mollusca</taxon>
        <taxon>Bivalvia</taxon>
        <taxon>Autobranchia</taxon>
        <taxon>Pteriomorphia</taxon>
        <taxon>Mytilida</taxon>
        <taxon>Mytiloidea</taxon>
        <taxon>Mytilidae</taxon>
        <taxon>Mytilinae</taxon>
        <taxon>Mytilus</taxon>
    </lineage>
</organism>
<dbReference type="SMART" id="SM00027">
    <property type="entry name" value="EH"/>
    <property type="match status" value="2"/>
</dbReference>
<feature type="compositionally biased region" description="Basic and acidic residues" evidence="2">
    <location>
        <begin position="1798"/>
        <end position="1808"/>
    </location>
</feature>
<feature type="compositionally biased region" description="Basic and acidic residues" evidence="2">
    <location>
        <begin position="575"/>
        <end position="600"/>
    </location>
</feature>
<dbReference type="GO" id="GO:0016197">
    <property type="term" value="P:endosomal transport"/>
    <property type="evidence" value="ECO:0007669"/>
    <property type="project" value="TreeGrafter"/>
</dbReference>
<feature type="compositionally biased region" description="Low complexity" evidence="2">
    <location>
        <begin position="1607"/>
        <end position="1620"/>
    </location>
</feature>
<feature type="compositionally biased region" description="Polar residues" evidence="2">
    <location>
        <begin position="1184"/>
        <end position="1208"/>
    </location>
</feature>
<keyword evidence="1" id="KW-0106">Calcium</keyword>
<dbReference type="InterPro" id="IPR000261">
    <property type="entry name" value="EH_dom"/>
</dbReference>
<feature type="region of interest" description="Disordered" evidence="2">
    <location>
        <begin position="1251"/>
        <end position="1280"/>
    </location>
</feature>
<feature type="compositionally biased region" description="Polar residues" evidence="2">
    <location>
        <begin position="639"/>
        <end position="654"/>
    </location>
</feature>
<feature type="compositionally biased region" description="Basic and acidic residues" evidence="2">
    <location>
        <begin position="1498"/>
        <end position="1513"/>
    </location>
</feature>
<proteinExistence type="predicted"/>
<dbReference type="InterPro" id="IPR002048">
    <property type="entry name" value="EF_hand_dom"/>
</dbReference>
<dbReference type="Proteomes" id="UP000507470">
    <property type="component" value="Unassembled WGS sequence"/>
</dbReference>
<dbReference type="InterPro" id="IPR011992">
    <property type="entry name" value="EF-hand-dom_pair"/>
</dbReference>
<feature type="region of interest" description="Disordered" evidence="2">
    <location>
        <begin position="1549"/>
        <end position="1737"/>
    </location>
</feature>
<dbReference type="PROSITE" id="PS50031">
    <property type="entry name" value="EH"/>
    <property type="match status" value="2"/>
</dbReference>
<accession>A0A6J8DIR2</accession>
<feature type="compositionally biased region" description="Polar residues" evidence="2">
    <location>
        <begin position="1130"/>
        <end position="1146"/>
    </location>
</feature>
<feature type="compositionally biased region" description="Basic and acidic residues" evidence="2">
    <location>
        <begin position="748"/>
        <end position="757"/>
    </location>
</feature>
<gene>
    <name evidence="5" type="ORF">MCOR_41027</name>
</gene>
<dbReference type="SMART" id="SM00054">
    <property type="entry name" value="EFh"/>
    <property type="match status" value="2"/>
</dbReference>
<feature type="region of interest" description="Disordered" evidence="2">
    <location>
        <begin position="1483"/>
        <end position="1526"/>
    </location>
</feature>
<dbReference type="PANTHER" id="PTHR11216:SF174">
    <property type="entry name" value="GH06923P"/>
    <property type="match status" value="1"/>
</dbReference>
<feature type="compositionally biased region" description="Polar residues" evidence="2">
    <location>
        <begin position="1368"/>
        <end position="1377"/>
    </location>
</feature>
<feature type="region of interest" description="Disordered" evidence="2">
    <location>
        <begin position="1108"/>
        <end position="1146"/>
    </location>
</feature>
<evidence type="ECO:0000313" key="6">
    <source>
        <dbReference type="Proteomes" id="UP000507470"/>
    </source>
</evidence>
<feature type="compositionally biased region" description="Polar residues" evidence="2">
    <location>
        <begin position="686"/>
        <end position="698"/>
    </location>
</feature>
<dbReference type="SUPFAM" id="SSF47473">
    <property type="entry name" value="EF-hand"/>
    <property type="match status" value="2"/>
</dbReference>
<feature type="compositionally biased region" description="Basic and acidic residues" evidence="2">
    <location>
        <begin position="342"/>
        <end position="363"/>
    </location>
</feature>
<dbReference type="GO" id="GO:0005509">
    <property type="term" value="F:calcium ion binding"/>
    <property type="evidence" value="ECO:0007669"/>
    <property type="project" value="InterPro"/>
</dbReference>
<feature type="compositionally biased region" description="Basic and acidic residues" evidence="2">
    <location>
        <begin position="1621"/>
        <end position="1650"/>
    </location>
</feature>
<dbReference type="Gene3D" id="1.10.238.10">
    <property type="entry name" value="EF-hand"/>
    <property type="match status" value="2"/>
</dbReference>
<feature type="region of interest" description="Disordered" evidence="2">
    <location>
        <begin position="514"/>
        <end position="757"/>
    </location>
</feature>
<feature type="compositionally biased region" description="Low complexity" evidence="2">
    <location>
        <begin position="1579"/>
        <end position="1600"/>
    </location>
</feature>
<feature type="region of interest" description="Disordered" evidence="2">
    <location>
        <begin position="1166"/>
        <end position="1208"/>
    </location>
</feature>
<evidence type="ECO:0000256" key="2">
    <source>
        <dbReference type="SAM" id="MobiDB-lite"/>
    </source>
</evidence>
<dbReference type="GO" id="GO:0005886">
    <property type="term" value="C:plasma membrane"/>
    <property type="evidence" value="ECO:0007669"/>
    <property type="project" value="TreeGrafter"/>
</dbReference>
<feature type="compositionally biased region" description="Basic and acidic residues" evidence="2">
    <location>
        <begin position="539"/>
        <end position="563"/>
    </location>
</feature>
<evidence type="ECO:0000259" key="4">
    <source>
        <dbReference type="PROSITE" id="PS50222"/>
    </source>
</evidence>
<evidence type="ECO:0000256" key="1">
    <source>
        <dbReference type="ARBA" id="ARBA00022837"/>
    </source>
</evidence>
<feature type="compositionally biased region" description="Basic and acidic residues" evidence="2">
    <location>
        <begin position="1661"/>
        <end position="1671"/>
    </location>
</feature>
<name>A0A6J8DIR2_MYTCO</name>
<keyword evidence="6" id="KW-1185">Reference proteome</keyword>
<sequence>MASPESEDEKWPDISSENRIKHEILFYSQGPVDGYLIGEEARDLFLHSRLPITVLSKIWNLADVSNDNLLNVHEFVLCMHLIQEVLKGRKPPGDLPENLKPKMSAPVDLPAITSIEREAYVKVFQTVDDKRKGYLEALEVRPLFQASMLRPEILAKVWDLSDINKDGVLDSDEWTVACHLIRIIKQGNELDGSVNPFICHPDKISPISLQARKSRVSQYEQHKQRLMSLKEKRKNQSLQEKKRLDLLKEKVNIEKELCSLLQNTGNCPLTADEILNLNTRNTEDIDKLEEIVSRLKKEHEKVRQETVKVILGEQKLQDEIRRIKNDTDELNKRLGTKHKKATKDPDPFHQLYEQRKEERKKSNLSEGEEPEVHYPFKISPFDKEALSWKSIKGSDVFLSNHLVDNNNSKQSIENEIVIENLHEFSDKFIESWSSRKPSVEMEKSEEEDPVFMNVDVKPEEYNQWLGAGWKDEQVLSSDNPQFLRLHKKLVDLKKEMQKLNGEVGGRLMFRNPSDYLARKKEKEEEEQKEKSRFTRRSKSSTDKDYVAKRRSYVIEKDDSDFKDRKSKRGSYTFDHSYDTETKTKVEKPQRRSLKSAESHIPKPVTKSESLKKTRAPQPPSKNQTSERPKSPAPQPPAVSETQQEAQKSPHSVKSASVEPLIELPVKSESPISTPRESQIEDAHIVSQVNSPRETQSEILNKHDQSSALSREPLISVETTSKTGAPGKPNRPPRKKKEVAPQPTIPVKSKQEDLNTDKIKVSEDILDKTKVSEIVSDQGDNISSEDKEACLQIHNNQFSQQEEKIVEEESYIVESGTYTFKQVQIVNPDVVSTELGSADKNSDFRKVENFEVVSDTQNDKNIKGILKKKEKVIESTKADIIVKENYTGVNTSQGNNITDNLVDFNEDYGDIIVTQSEKSLPDHLADTISLTSLTSLESVPPPLPDSTPPFLPDIPPPTPVLSRKIEVKKPDIQFEQNTNLAMMEAAEVEEEIVEIQSSSQVQSEVPSTRDEVISPHSQKVAELRDDFFGISKSPPPAEATALTDMDVYLNDLQLEAKTKELEVEVDSDLSETEEDKIGFEAIFTPGDGETGTLPTTLDDEDHEVHLISYNTTSLRSPESQTDSAFEDMASSMHSNDPDNSNQFSLSSTLEDFPDGFVVKETIREVQTAYVESDPGSMSPPESSPRKPQSMTSPPVNRDSSSFVTKANKFSSIINEPPKIHIRANTKEMSDAHIQEVDAHRKAVIQNSTVKRKNVGWSDEEEEEISNLTPSNPSIEVNTASNSWRENTKSVNGINWEEKPEKVDLYSKNIVEESDTSEIVDRESIADLSSTRKQWETFCRSTSNEPIKPQAKNISPAKRWEVKLPYKSDPQPSITTPRSESPDRMSDTDVDPYASESAIDREIRLANEREEMLRKEQEERLELIKRQAESKQNFEKKNNNNSKEFQTMYHEMTEADRGSELQKRETIIQQEILENKEREKALKVRTYEEDSENDANESVIAKEIRLQREREEEVSHQYGNGEPQTNGEDITYEEAIATYQHEGESLIAKELREHREREEDLQKQRNTVHQSTRNTTKVLEQEVPTVQKTTQKQQKTPTIQKQSFNSFLSSQSPQSQNVQNESEVTKKQAPKKETPIEREIRQARERENELRSQKGLPLLVDNSKAEIVERDSATEEEEIHYSGRYNSSTNDTPSMRKFASSRLQNELAKQKEREMTYRKEGKIMTTSEEHIETPMKFSEVPTKLTGPVKRNFVIHKGGSGKPLVENGETESKDNNITSPEPSKEEPKFRLKSGGAAFSYRESRQHAESKIEKELREMREREEELKKQRRSSGVILDS</sequence>